<evidence type="ECO:0000313" key="2">
    <source>
        <dbReference type="EMBL" id="RID57717.1"/>
    </source>
</evidence>
<reference evidence="2 3" key="1">
    <citation type="submission" date="2018-06" db="EMBL/GenBank/DDBJ databases">
        <title>WGS assembly of Brassica rapa FPsc.</title>
        <authorList>
            <person name="Bowman J."/>
            <person name="Kohchi T."/>
            <person name="Yamato K."/>
            <person name="Jenkins J."/>
            <person name="Shu S."/>
            <person name="Ishizaki K."/>
            <person name="Yamaoka S."/>
            <person name="Nishihama R."/>
            <person name="Nakamura Y."/>
            <person name="Berger F."/>
            <person name="Adam C."/>
            <person name="Aki S."/>
            <person name="Althoff F."/>
            <person name="Araki T."/>
            <person name="Arteaga-Vazquez M."/>
            <person name="Balasubrmanian S."/>
            <person name="Bauer D."/>
            <person name="Boehm C."/>
            <person name="Briginshaw L."/>
            <person name="Caballero-Perez J."/>
            <person name="Catarino B."/>
            <person name="Chen F."/>
            <person name="Chiyoda S."/>
            <person name="Chovatia M."/>
            <person name="Davies K."/>
            <person name="Delmans M."/>
            <person name="Demura T."/>
            <person name="Dierschke T."/>
            <person name="Dolan L."/>
            <person name="Dorantes-Acosta A."/>
            <person name="Eklund D."/>
            <person name="Florent S."/>
            <person name="Flores-Sandoval E."/>
            <person name="Fujiyama A."/>
            <person name="Fukuzawa H."/>
            <person name="Galik B."/>
            <person name="Grimanelli D."/>
            <person name="Grimwood J."/>
            <person name="Grossniklaus U."/>
            <person name="Hamada T."/>
            <person name="Haseloff J."/>
            <person name="Hetherington A."/>
            <person name="Higo A."/>
            <person name="Hirakawa Y."/>
            <person name="Hundley H."/>
            <person name="Ikeda Y."/>
            <person name="Inoue K."/>
            <person name="Inoue S."/>
            <person name="Ishida S."/>
            <person name="Jia Q."/>
            <person name="Kakita M."/>
            <person name="Kanazawa T."/>
            <person name="Kawai Y."/>
            <person name="Kawashima T."/>
            <person name="Kennedy M."/>
            <person name="Kinose K."/>
            <person name="Kinoshita T."/>
            <person name="Kohara Y."/>
            <person name="Koide E."/>
            <person name="Komatsu K."/>
            <person name="Kopischke S."/>
            <person name="Kubo M."/>
            <person name="Kyozuka J."/>
            <person name="Lagercrantz U."/>
            <person name="Lin S."/>
            <person name="Lindquist E."/>
            <person name="Lipzen A."/>
            <person name="Lu C."/>
            <person name="Luna E."/>
            <person name="Martienssen R."/>
            <person name="Minamino N."/>
            <person name="Mizutani M."/>
            <person name="Mizutani M."/>
            <person name="Mochizuki N."/>
            <person name="Monte I."/>
            <person name="Mosher R."/>
            <person name="Nagasaki H."/>
            <person name="Nakagami H."/>
            <person name="Naramoto S."/>
            <person name="Nishitani K."/>
            <person name="Ohtani M."/>
            <person name="Okamoto T."/>
            <person name="Okumura M."/>
            <person name="Phillips J."/>
            <person name="Pollak B."/>
            <person name="Reinders A."/>
            <person name="Roevekamp M."/>
            <person name="Sano R."/>
            <person name="Sawa S."/>
            <person name="Schmid M."/>
            <person name="Shirakawa M."/>
            <person name="Solano R."/>
            <person name="Spunde A."/>
            <person name="Suetsugu N."/>
            <person name="Sugano S."/>
            <person name="Sugiyama A."/>
            <person name="Sun R."/>
            <person name="Suzuki Y."/>
            <person name="Takenaka M."/>
            <person name="Takezawa D."/>
            <person name="Tomogane H."/>
            <person name="Tsuzuki M."/>
            <person name="Ueda T."/>
            <person name="Umeda M."/>
            <person name="Ward J."/>
            <person name="Watanabe Y."/>
            <person name="Yazaki K."/>
            <person name="Yokoyama R."/>
            <person name="Yoshitake Y."/>
            <person name="Yotsui I."/>
            <person name="Zachgo S."/>
            <person name="Schmutz J."/>
        </authorList>
    </citation>
    <scope>NUCLEOTIDE SEQUENCE [LARGE SCALE GENOMIC DNA]</scope>
    <source>
        <strain evidence="3">cv. B-3</strain>
    </source>
</reference>
<sequence length="120" mass="13387">MEGPLLTKGEQIVDTTVDGGSSSNAERTINISVTDNLSSQMMNEEAGFYPGSEQLRRRGRKLASQAVIFHVWKQRNNLIHNATALSPATVFISLDRELRNLISSRRTKNHFSSLMALSIR</sequence>
<feature type="region of interest" description="Disordered" evidence="1">
    <location>
        <begin position="1"/>
        <end position="25"/>
    </location>
</feature>
<protein>
    <submittedName>
        <fullName evidence="2">Uncharacterized protein</fullName>
    </submittedName>
</protein>
<dbReference type="EMBL" id="CM010633">
    <property type="protein sequence ID" value="RID57717.1"/>
    <property type="molecule type" value="Genomic_DNA"/>
</dbReference>
<evidence type="ECO:0000313" key="3">
    <source>
        <dbReference type="Proteomes" id="UP000264353"/>
    </source>
</evidence>
<organism evidence="2 3">
    <name type="scientific">Brassica campestris</name>
    <name type="common">Field mustard</name>
    <dbReference type="NCBI Taxonomy" id="3711"/>
    <lineage>
        <taxon>Eukaryota</taxon>
        <taxon>Viridiplantae</taxon>
        <taxon>Streptophyta</taxon>
        <taxon>Embryophyta</taxon>
        <taxon>Tracheophyta</taxon>
        <taxon>Spermatophyta</taxon>
        <taxon>Magnoliopsida</taxon>
        <taxon>eudicotyledons</taxon>
        <taxon>Gunneridae</taxon>
        <taxon>Pentapetalae</taxon>
        <taxon>rosids</taxon>
        <taxon>malvids</taxon>
        <taxon>Brassicales</taxon>
        <taxon>Brassicaceae</taxon>
        <taxon>Brassiceae</taxon>
        <taxon>Brassica</taxon>
    </lineage>
</organism>
<gene>
    <name evidence="2" type="ORF">BRARA_F01074</name>
</gene>
<dbReference type="AlphaFoldDB" id="A0A397YW98"/>
<dbReference type="Proteomes" id="UP000264353">
    <property type="component" value="Chromosome A6"/>
</dbReference>
<proteinExistence type="predicted"/>
<evidence type="ECO:0000256" key="1">
    <source>
        <dbReference type="SAM" id="MobiDB-lite"/>
    </source>
</evidence>
<accession>A0A397YW98</accession>
<name>A0A397YW98_BRACM</name>